<evidence type="ECO:0000256" key="1">
    <source>
        <dbReference type="SAM" id="MobiDB-lite"/>
    </source>
</evidence>
<proteinExistence type="predicted"/>
<keyword evidence="2" id="KW-0472">Membrane</keyword>
<feature type="compositionally biased region" description="Basic and acidic residues" evidence="1">
    <location>
        <begin position="182"/>
        <end position="212"/>
    </location>
</feature>
<dbReference type="AlphaFoldDB" id="A0A2A4Z2H6"/>
<evidence type="ECO:0000313" key="3">
    <source>
        <dbReference type="EMBL" id="PCJ00756.1"/>
    </source>
</evidence>
<name>A0A2A4Z2H6_9PROT</name>
<keyword evidence="2" id="KW-1133">Transmembrane helix</keyword>
<organism evidence="3">
    <name type="scientific">OCS116 cluster bacterium</name>
    <dbReference type="NCBI Taxonomy" id="2030921"/>
    <lineage>
        <taxon>Bacteria</taxon>
        <taxon>Pseudomonadati</taxon>
        <taxon>Pseudomonadota</taxon>
        <taxon>Alphaproteobacteria</taxon>
        <taxon>OCS116 cluster</taxon>
    </lineage>
</organism>
<evidence type="ECO:0008006" key="4">
    <source>
        <dbReference type="Google" id="ProtNLM"/>
    </source>
</evidence>
<comment type="caution">
    <text evidence="3">The sequence shown here is derived from an EMBL/GenBank/DDBJ whole genome shotgun (WGS) entry which is preliminary data.</text>
</comment>
<protein>
    <recommendedName>
        <fullName evidence="4">Flagellar biosynthesis protein FliO</fullName>
    </recommendedName>
</protein>
<dbReference type="EMBL" id="NVUS01000010">
    <property type="protein sequence ID" value="PCJ00756.1"/>
    <property type="molecule type" value="Genomic_DNA"/>
</dbReference>
<evidence type="ECO:0000256" key="2">
    <source>
        <dbReference type="SAM" id="Phobius"/>
    </source>
</evidence>
<reference key="1">
    <citation type="submission" date="2017-08" db="EMBL/GenBank/DDBJ databases">
        <title>A dynamic microbial community with high functional redundancy inhabits the cold, oxic subseafloor aquifer.</title>
        <authorList>
            <person name="Tully B.J."/>
            <person name="Wheat C.G."/>
            <person name="Glazer B.T."/>
            <person name="Huber J.A."/>
        </authorList>
    </citation>
    <scope>NUCLEOTIDE SEQUENCE [LARGE SCALE GENOMIC DNA]</scope>
</reference>
<accession>A0A2A4Z2H6</accession>
<feature type="compositionally biased region" description="Basic and acidic residues" evidence="1">
    <location>
        <begin position="157"/>
        <end position="174"/>
    </location>
</feature>
<keyword evidence="2" id="KW-0812">Transmembrane</keyword>
<reference evidence="3" key="2">
    <citation type="journal article" date="2018" name="ISME J.">
        <title>A dynamic microbial community with high functional redundancy inhabits the cold, oxic subseafloor aquifer.</title>
        <authorList>
            <person name="Tully B.J."/>
            <person name="Wheat C.G."/>
            <person name="Glazer B.T."/>
            <person name="Huber J.A."/>
        </authorList>
    </citation>
    <scope>NUCLEOTIDE SEQUENCE</scope>
    <source>
        <strain evidence="3">NORP83</strain>
    </source>
</reference>
<gene>
    <name evidence="3" type="ORF">COB13_09100</name>
</gene>
<feature type="compositionally biased region" description="Basic and acidic residues" evidence="1">
    <location>
        <begin position="123"/>
        <end position="139"/>
    </location>
</feature>
<feature type="region of interest" description="Disordered" evidence="1">
    <location>
        <begin position="98"/>
        <end position="212"/>
    </location>
</feature>
<feature type="transmembrane region" description="Helical" evidence="2">
    <location>
        <begin position="6"/>
        <end position="27"/>
    </location>
</feature>
<sequence length="212" mass="23394">MDLISYTKYFGALAAIVILILAIAYILKRVTKNKARVSAQHDDIFNSKSSSLFIQEVLPIDQKTKVVIIGRDNLRHVILLGETHSQLIETVEPAARNTAQKSDELTAAKQVGSITTPAPGALKIDKTPQPDISRVKAEPVNDEPSLAVPTKKPTPKPVEEKSADIKKQDTKAQIENDLQSDLEFKDKRPPNTDLKDIKDKLQDAKALAEPEK</sequence>